<sequence>MVSQESADLHNESSESMSNEDVLSDTAYPSVPVLTESAVPFMSTSLSLDPTPGSVLLANNPDSSIEKAFLALSKDIKRGFAISENNQGEIREACGALEKKLDLLVLRTRALEESLEVMKDEIRVHKEEINTLKENDQTLQNKLEQLETNSGRNDLRVLNIPK</sequence>
<keyword evidence="1" id="KW-0175">Coiled coil</keyword>
<proteinExistence type="predicted"/>
<feature type="coiled-coil region" evidence="1">
    <location>
        <begin position="108"/>
        <end position="149"/>
    </location>
</feature>
<gene>
    <name evidence="3" type="ORF">NDU88_006796</name>
</gene>
<evidence type="ECO:0000313" key="4">
    <source>
        <dbReference type="Proteomes" id="UP001066276"/>
    </source>
</evidence>
<name>A0AAV7QIY1_PLEWA</name>
<dbReference type="EMBL" id="JANPWB010000010">
    <property type="protein sequence ID" value="KAJ1140444.1"/>
    <property type="molecule type" value="Genomic_DNA"/>
</dbReference>
<reference evidence="3" key="1">
    <citation type="journal article" date="2022" name="bioRxiv">
        <title>Sequencing and chromosome-scale assembly of the giantPleurodeles waltlgenome.</title>
        <authorList>
            <person name="Brown T."/>
            <person name="Elewa A."/>
            <person name="Iarovenko S."/>
            <person name="Subramanian E."/>
            <person name="Araus A.J."/>
            <person name="Petzold A."/>
            <person name="Susuki M."/>
            <person name="Suzuki K.-i.T."/>
            <person name="Hayashi T."/>
            <person name="Toyoda A."/>
            <person name="Oliveira C."/>
            <person name="Osipova E."/>
            <person name="Leigh N.D."/>
            <person name="Simon A."/>
            <person name="Yun M.H."/>
        </authorList>
    </citation>
    <scope>NUCLEOTIDE SEQUENCE</scope>
    <source>
        <strain evidence="3">20211129_DDA</strain>
        <tissue evidence="3">Liver</tissue>
    </source>
</reference>
<protein>
    <submittedName>
        <fullName evidence="3">Uncharacterized protein</fullName>
    </submittedName>
</protein>
<evidence type="ECO:0000313" key="3">
    <source>
        <dbReference type="EMBL" id="KAJ1140444.1"/>
    </source>
</evidence>
<comment type="caution">
    <text evidence="3">The sequence shown here is derived from an EMBL/GenBank/DDBJ whole genome shotgun (WGS) entry which is preliminary data.</text>
</comment>
<keyword evidence="4" id="KW-1185">Reference proteome</keyword>
<feature type="region of interest" description="Disordered" evidence="2">
    <location>
        <begin position="1"/>
        <end position="23"/>
    </location>
</feature>
<dbReference type="AlphaFoldDB" id="A0AAV7QIY1"/>
<evidence type="ECO:0000256" key="1">
    <source>
        <dbReference type="SAM" id="Coils"/>
    </source>
</evidence>
<dbReference type="Proteomes" id="UP001066276">
    <property type="component" value="Chromosome 6"/>
</dbReference>
<accession>A0AAV7QIY1</accession>
<evidence type="ECO:0000256" key="2">
    <source>
        <dbReference type="SAM" id="MobiDB-lite"/>
    </source>
</evidence>
<organism evidence="3 4">
    <name type="scientific">Pleurodeles waltl</name>
    <name type="common">Iberian ribbed newt</name>
    <dbReference type="NCBI Taxonomy" id="8319"/>
    <lineage>
        <taxon>Eukaryota</taxon>
        <taxon>Metazoa</taxon>
        <taxon>Chordata</taxon>
        <taxon>Craniata</taxon>
        <taxon>Vertebrata</taxon>
        <taxon>Euteleostomi</taxon>
        <taxon>Amphibia</taxon>
        <taxon>Batrachia</taxon>
        <taxon>Caudata</taxon>
        <taxon>Salamandroidea</taxon>
        <taxon>Salamandridae</taxon>
        <taxon>Pleurodelinae</taxon>
        <taxon>Pleurodeles</taxon>
    </lineage>
</organism>